<dbReference type="PROSITE" id="PS50081">
    <property type="entry name" value="ZF_DAG_PE_2"/>
    <property type="match status" value="1"/>
</dbReference>
<feature type="region of interest" description="Disordered" evidence="7">
    <location>
        <begin position="2680"/>
        <end position="2724"/>
    </location>
</feature>
<dbReference type="InterPro" id="IPR010439">
    <property type="entry name" value="MUN_dom"/>
</dbReference>
<feature type="domain" description="Phorbol-ester/DAG-type" evidence="9">
    <location>
        <begin position="2760"/>
        <end position="2810"/>
    </location>
</feature>
<dbReference type="Pfam" id="PF00168">
    <property type="entry name" value="C2"/>
    <property type="match status" value="1"/>
</dbReference>
<dbReference type="Gene3D" id="1.20.58.1100">
    <property type="match status" value="1"/>
</dbReference>
<dbReference type="GO" id="GO:0035249">
    <property type="term" value="P:synaptic transmission, glutamatergic"/>
    <property type="evidence" value="ECO:0007669"/>
    <property type="project" value="TreeGrafter"/>
</dbReference>
<dbReference type="Ensembl" id="ENSLLTT00000023261.1">
    <property type="protein sequence ID" value="ENSLLTP00000022431.1"/>
    <property type="gene ID" value="ENSLLTG00000016446.1"/>
</dbReference>
<dbReference type="InterPro" id="IPR037302">
    <property type="entry name" value="Unc-13_C2B"/>
</dbReference>
<dbReference type="SMART" id="SM01145">
    <property type="entry name" value="DUF1041"/>
    <property type="match status" value="1"/>
</dbReference>
<feature type="compositionally biased region" description="Basic and acidic residues" evidence="7">
    <location>
        <begin position="466"/>
        <end position="476"/>
    </location>
</feature>
<dbReference type="GO" id="GO:0099525">
    <property type="term" value="P:presynaptic dense core vesicle exocytosis"/>
    <property type="evidence" value="ECO:0007669"/>
    <property type="project" value="TreeGrafter"/>
</dbReference>
<dbReference type="PROSITE" id="PS00479">
    <property type="entry name" value="ZF_DAG_PE_1"/>
    <property type="match status" value="1"/>
</dbReference>
<dbReference type="GO" id="GO:0098831">
    <property type="term" value="C:presynaptic active zone cytoplasmic component"/>
    <property type="evidence" value="ECO:0007669"/>
    <property type="project" value="TreeGrafter"/>
</dbReference>
<dbReference type="PROSITE" id="PS51258">
    <property type="entry name" value="MHD1"/>
    <property type="match status" value="1"/>
</dbReference>
<dbReference type="CDD" id="cd20859">
    <property type="entry name" value="C1_Munc13-2-like"/>
    <property type="match status" value="1"/>
</dbReference>
<keyword evidence="2" id="KW-0479">Metal-binding</keyword>
<dbReference type="GO" id="GO:0016081">
    <property type="term" value="P:synaptic vesicle docking"/>
    <property type="evidence" value="ECO:0007669"/>
    <property type="project" value="TreeGrafter"/>
</dbReference>
<feature type="compositionally biased region" description="Basic and acidic residues" evidence="7">
    <location>
        <begin position="410"/>
        <end position="420"/>
    </location>
</feature>
<dbReference type="GO" id="GO:0016082">
    <property type="term" value="P:synaptic vesicle priming"/>
    <property type="evidence" value="ECO:0007669"/>
    <property type="project" value="TreeGrafter"/>
</dbReference>
<dbReference type="GO" id="GO:0008270">
    <property type="term" value="F:zinc ion binding"/>
    <property type="evidence" value="ECO:0007669"/>
    <property type="project" value="UniProtKB-KW"/>
</dbReference>
<feature type="region of interest" description="Disordered" evidence="7">
    <location>
        <begin position="1375"/>
        <end position="1656"/>
    </location>
</feature>
<evidence type="ECO:0000259" key="10">
    <source>
        <dbReference type="PROSITE" id="PS51258"/>
    </source>
</evidence>
<evidence type="ECO:0000256" key="7">
    <source>
        <dbReference type="SAM" id="MobiDB-lite"/>
    </source>
</evidence>
<dbReference type="SUPFAM" id="SSF49562">
    <property type="entry name" value="C2 domain (Calcium/lipid-binding domain, CaLB)"/>
    <property type="match status" value="1"/>
</dbReference>
<feature type="compositionally biased region" description="Low complexity" evidence="7">
    <location>
        <begin position="1388"/>
        <end position="1400"/>
    </location>
</feature>
<feature type="compositionally biased region" description="Polar residues" evidence="7">
    <location>
        <begin position="1945"/>
        <end position="1962"/>
    </location>
</feature>
<feature type="region of interest" description="Disordered" evidence="7">
    <location>
        <begin position="1274"/>
        <end position="1301"/>
    </location>
</feature>
<reference evidence="12" key="2">
    <citation type="submission" date="2025-09" db="UniProtKB">
        <authorList>
            <consortium name="Ensembl"/>
        </authorList>
    </citation>
    <scope>IDENTIFICATION</scope>
</reference>
<feature type="region of interest" description="Disordered" evidence="7">
    <location>
        <begin position="1"/>
        <end position="34"/>
    </location>
</feature>
<keyword evidence="4" id="KW-0863">Zinc-finger</keyword>
<feature type="region of interest" description="Disordered" evidence="7">
    <location>
        <begin position="122"/>
        <end position="155"/>
    </location>
</feature>
<evidence type="ECO:0000259" key="11">
    <source>
        <dbReference type="PROSITE" id="PS51259"/>
    </source>
</evidence>
<feature type="compositionally biased region" description="Low complexity" evidence="7">
    <location>
        <begin position="2598"/>
        <end position="2610"/>
    </location>
</feature>
<dbReference type="Proteomes" id="UP000694406">
    <property type="component" value="Unplaced"/>
</dbReference>
<feature type="region of interest" description="Disordered" evidence="7">
    <location>
        <begin position="1747"/>
        <end position="1913"/>
    </location>
</feature>
<feature type="region of interest" description="Disordered" evidence="7">
    <location>
        <begin position="197"/>
        <end position="232"/>
    </location>
</feature>
<dbReference type="Gene3D" id="2.60.40.150">
    <property type="entry name" value="C2 domain"/>
    <property type="match status" value="1"/>
</dbReference>
<evidence type="ECO:0000256" key="6">
    <source>
        <dbReference type="ARBA" id="ARBA00022837"/>
    </source>
</evidence>
<feature type="compositionally biased region" description="Low complexity" evidence="7">
    <location>
        <begin position="1628"/>
        <end position="1646"/>
    </location>
</feature>
<dbReference type="GO" id="GO:0017075">
    <property type="term" value="F:syntaxin-1 binding"/>
    <property type="evidence" value="ECO:0007669"/>
    <property type="project" value="TreeGrafter"/>
</dbReference>
<evidence type="ECO:0000313" key="12">
    <source>
        <dbReference type="Ensembl" id="ENSLLTP00000022431.1"/>
    </source>
</evidence>
<dbReference type="InterPro" id="IPR046349">
    <property type="entry name" value="C1-like_sf"/>
</dbReference>
<feature type="compositionally biased region" description="Basic and acidic residues" evidence="7">
    <location>
        <begin position="2699"/>
        <end position="2713"/>
    </location>
</feature>
<dbReference type="FunFam" id="1.10.357.50:FF:000001">
    <property type="entry name" value="Protein unc-13 homolog B"/>
    <property type="match status" value="1"/>
</dbReference>
<dbReference type="GO" id="GO:0031594">
    <property type="term" value="C:neuromuscular junction"/>
    <property type="evidence" value="ECO:0007669"/>
    <property type="project" value="TreeGrafter"/>
</dbReference>
<dbReference type="Pfam" id="PF00130">
    <property type="entry name" value="C1_1"/>
    <property type="match status" value="1"/>
</dbReference>
<name>A0A8C5SU17_LATLA</name>
<sequence>MLGLSGPDVGICSHTERPPWSKAPGSLTAQRKTATLSQPILALELEGSSWPEHLGGSPASHEEGKGEIAHGWYEPRHGSLQEHVLPAQAPPEGDLSTVDELQCLVETVSEYLAEKEEEISSWEALSQQESRNHGLPVQEAEEVEEKEKEKSDSRAEAFSDVLGVKDTAQSFFSFLTEKVSSGKMLLTSSMEKFVSSAADTAEVPVRDSCNQPHPDVEAESRPDVSLPEEGLASLPKQSWVKVAGAANVSLPEASDRDDQACPAPPALNPPADDAEGPSAFQKTSAAVSSLLGVFSSLKTTLMEKKEPKKETMKEGAAVAAGPSLISGAEAREKLGEDGTEPRSSSLETRKGEPAADPTRGPAPSASSSCAGISLKAGFAGVAVPGRSAESPKVLCPSDGETPLEPLAPRLPEDKPQEGPKEGSPQPSEQREPPVSFFSPLKKCFSLLPLSTPADPLARGMSLGMEKQCKSEDDVRKASSTSSKAPSFPFPEKLQDSFLSSFSLSDKPQENKGKPGFFSSFLKAASAENPEAPEEGPLGSNLEGPQASSPKSPPEHQEELKGKPGASPWGPGSGPQEEGAAGPSESVERGRRGHRDLNGVAGREAAAATALSQGGSGLNPAGGNSEADSGVRRSRTLADAQEGLFPGLFRSPLPVSLSSKEGPEAQDITAGPKDCSPGLLSGLFTFSSGEKPPPGKVEKPHLSFLGGLGQIFEKNVEETNSKVGGSQVVPQTQEGIKDQEGAGSFLRNLLHQAKEKVEERVAQVAKVEAGLPGTGKESIVLQAASVPLSSPQKKTYLSTKPALSRNNTEPCIPPGLPHENLGGLLRSSSRNANLLNWSGEPPVFEEIRSGSPLERDYNPRGGPEKTVQASVPLYYVLNRNPISWDEVLTWSESSNAGMNLCKRDGSASPGDWRPSEKFDPAAIDFNVMSLRPPDFCLGENETWAAPYLNGSLSPHKFNCILEDGPIDLSHSSAYGTNMWTLIDQEALNMEDPWLLGHCPESLDWLVPLLQGVWWPSEDGDHGYYIYTDGQYVYSLLTDSTGQYVYICTSDIYPHPDSWEDSDLEGSLQRVVSEGDLVSICGFKVPLEDELFWLDEEEEWDDYFVNKPLDLSVAFQTRDKFMNVETFSQVFEESAYHQKEKPLDFSGYRLLQRNKGAFRPEEKREGSAEDAPFDLWAHFRMASGRGLKEEFQAKSLDMGSWTSISESQQAKPSGLQIFKAAPKSDLPPVSLAEAETAEEDEKGPSNKVFSSWLSALGGLMGQGSGKDVEMLEDVAEKGQGPRLRFPATPGTPARKKGEAQPEPLTVSIAREEAAVTLPPTQNRALLHRSASPFSRGLTSDTIAQPDINAKAAAGSLGEPENTWPALSQIAAKAKETLSKSDLKTGPPGEGPLAPAEPGLLGLFKMQGSKPPSQPWPTSQPHQVKSETQGQAEPPGAPSFFSSIRGFFSKEPSPSPSDSPIPALSNRQVAQALAQEPSMVPASEVGVSSEPLEAGGAKEDFFPKEQPPKKTREESTKVKEAPPAEAEQAANSLTSPAMGQHSPPPEEGGLLRSLSGLLGDSAARKSSSLSSSWFSLMDKGQPGASPGKVQPEAARQPPEEPGPRLPFGLSQTAPPKPQQTTSSWAIFSLFPASKKATAPAPAPVPSQTARGPEPEDLFKTPFAAKKGLPDSSSFSFFRWATFCPEEPPPAPDSGPLAKPPPWQGKEEPLLGQSASADAGIGTARKPVVEEKGSISGVREAVLGTQEAYGLQNGAREASTPVAEKARECASGGPLMASPSLRNAKQEDQPDPACEGPEVLEDGTCSSPEIPEVPEWLPQSPSEWDEMEGCLSGKEAAPLPDGNEAFEEHPGSSSDQRRAAVQGSGQEVVLEPPQGLGPPSPAGAQQAQGQEPLHKVPLGELDRPKAPEEATSHKSVLDSSVETFSSFFTKMKPTKTFSDFLGSPGQAPGTPSLQKKSASFFGSTFQPGGPPSLFTGSLFSKGAAEQPPSKTSMPSKLPRVDSEAKAATGLVPGKGPLSSTQESKGARRGQGSEAGCSGQQESVWLETEDPTVPGKNPAVPGINTGCRVAAKEEEPLLLSKPTCPARKRDHSADVIDYIVKELQGISRIQIEIAELQQHLSLIKGSVDEVSSCVDSVLSEIEGLQSSGGTTTKTPAMLRGPGALVGASTKEPVLYFYGLPEQEGENTKEIVCRFLSEYHCFNGLQRSKNIKEAYRSGVSTGVPFAPRPAVVKLATAEHRDFILQKSILLQDAGITIAEQNCPVSLGGQLGVLPSPGLRPQPWDFPDPQGEAGRKGGGGQLRKDSCQAQREKHIRENLPLRLGERASLPQKSPLAKKSSLISELEEKVGRVVQIISSNEQTLHKNHSSACISEAPQKLLEVSKNHMGKSWPLGELLNLRGLEADPEKGRGRSSEPGSMTAKDPPSPPTGVAKAEGPIPGPRETDCGAATLEGLSAEQANLEEEAAPTDMILLGCETTVPKLTGSRETLKDRFEIDLNDQDPTDHVFRDVLENSQFFLQHSQDSVDLVDMRFYTNKLGKALNHFRSALQVVFHKLETADSEVVLGGEPSLPMASEPESEAHTSLETVAESPPSLSSENHANTARSSASGGSSQGPLPSTSPPALPAGGPRGHAEQPFPAEPPQPVEPAGQRPLSLEKVCAETIYLNKCINNFKNVLREKRQMRRRGLKELAQEPGWTSAEETPGLDDGKPSKSPWFKEGEPPGGLYGIDSMPDLRQRKPLPLVSDLKSHVYKKTLQALIYPISCTTPHKFEVWTATTPTYCYECEGLLWGIARQGMRCTECGVKCHEKCQDLLNADCLQRAAEKCSKHGAEDRTQNIIMAMKDRMKIRERNKPEIFDLIRDVFGESKVAHGQQIKVVKQSVLDGTSKWLAKITITVVCAQGLQAKDKTGSSDPYVTVQVGKTKKRTKTIFGNLNPVWEEKFHFECHNSSDRIKVRVWDEDDDIKSRVKQRLKRESDDFLGQTIIEVRTLSGEMDVWYNLEKRTDKSAVSGAIRLQISVEIKGEEKVAPYHVQYTCLHENLFHHLTDIQGSGVVKIPEAKGDEAWKVYFEEIGQEIVDEFAMRYGIESIYQAMTHFACLSSKYMCPGVPAVMSTLLANINAYYAHTTASTQVSASDRFSASNFGKERFVKLLDQLHNSLRIDLSMYRNNFPASSRERLQDLKSTVDLLTSITFFRMKVQELQSPPRASQVVKGCVRACLNSTYEYVFNNCHELYSREYQVDPNKAQELPPEEQGPSVKNLDFWPKLITLIVSIAEEDKNSYAPVLNQFPQELAVGKISAEVMWNLFAQDMKYAMEEHEKHRLCRSADYMNLHFKVKWLYNEYLCSLPAFQGTVPEYPAWFEPFVVQWLEENEDVSLEFLHGALERDKKDGFQQTSEHALFSCSVVDVFTQLNQSFEIIKKLECPDPAIVARYMRHFSKTIGKVLVQYADIVSKNFQSFCSKEKVPCILMNNIQQLRVQLEKMFEAMGAKELDPEASDALKELQVKLNNVLDELSTTFGNSFQPRIEECVKQMSEILCQVKGNSGSNTASQDADNVLRPLMDFLDGNLTLFANVCEKTVLKRLLKDLWRVVMDTLERLVVLPPLTDHTVSVPPSPSSQTRPGLAVGEGLWGQRGVGMGGIRKPPCKAAFPRSVCF</sequence>
<feature type="region of interest" description="Disordered" evidence="7">
    <location>
        <begin position="2559"/>
        <end position="2643"/>
    </location>
</feature>
<feature type="region of interest" description="Disordered" evidence="7">
    <location>
        <begin position="250"/>
        <end position="282"/>
    </location>
</feature>
<dbReference type="Gene3D" id="3.30.60.20">
    <property type="match status" value="1"/>
</dbReference>
<feature type="region of interest" description="Disordered" evidence="7">
    <location>
        <begin position="2271"/>
        <end position="2298"/>
    </location>
</feature>
<feature type="region of interest" description="Disordered" evidence="7">
    <location>
        <begin position="1935"/>
        <end position="2035"/>
    </location>
</feature>
<dbReference type="InterPro" id="IPR014772">
    <property type="entry name" value="Munc13_dom-2"/>
</dbReference>
<dbReference type="GO" id="GO:0005509">
    <property type="term" value="F:calcium ion binding"/>
    <property type="evidence" value="ECO:0007669"/>
    <property type="project" value="InterPro"/>
</dbReference>
<dbReference type="InterPro" id="IPR035892">
    <property type="entry name" value="C2_domain_sf"/>
</dbReference>
<feature type="domain" description="C2" evidence="8">
    <location>
        <begin position="2866"/>
        <end position="2990"/>
    </location>
</feature>
<feature type="compositionally biased region" description="Basic and acidic residues" evidence="7">
    <location>
        <begin position="301"/>
        <end position="313"/>
    </location>
</feature>
<dbReference type="GO" id="GO:0042734">
    <property type="term" value="C:presynaptic membrane"/>
    <property type="evidence" value="ECO:0007669"/>
    <property type="project" value="TreeGrafter"/>
</dbReference>
<keyword evidence="1" id="KW-0268">Exocytosis</keyword>
<keyword evidence="13" id="KW-1185">Reference proteome</keyword>
<feature type="compositionally biased region" description="Basic and acidic residues" evidence="7">
    <location>
        <begin position="2397"/>
        <end position="2406"/>
    </location>
</feature>
<dbReference type="SUPFAM" id="SSF57889">
    <property type="entry name" value="Cysteine-rich domain"/>
    <property type="match status" value="1"/>
</dbReference>
<feature type="region of interest" description="Disordered" evidence="7">
    <location>
        <begin position="385"/>
        <end position="435"/>
    </location>
</feature>
<feature type="compositionally biased region" description="Low complexity" evidence="7">
    <location>
        <begin position="1563"/>
        <end position="1573"/>
    </location>
</feature>
<feature type="compositionally biased region" description="Polar residues" evidence="7">
    <location>
        <begin position="2585"/>
        <end position="2597"/>
    </location>
</feature>
<evidence type="ECO:0000259" key="8">
    <source>
        <dbReference type="PROSITE" id="PS50004"/>
    </source>
</evidence>
<dbReference type="InterPro" id="IPR002219">
    <property type="entry name" value="PKC_DAG/PE"/>
</dbReference>
<accession>A0A8C5SU17</accession>
<dbReference type="PANTHER" id="PTHR10480">
    <property type="entry name" value="PROTEIN UNC-13 HOMOLOG"/>
    <property type="match status" value="1"/>
</dbReference>
<dbReference type="FunFam" id="3.30.60.20:FF:000001">
    <property type="entry name" value="Protein unc-13 homolog B"/>
    <property type="match status" value="1"/>
</dbReference>
<keyword evidence="6" id="KW-0106">Calcium</keyword>
<dbReference type="GO" id="GO:0043195">
    <property type="term" value="C:terminal bouton"/>
    <property type="evidence" value="ECO:0007669"/>
    <property type="project" value="TreeGrafter"/>
</dbReference>
<dbReference type="PROSITE" id="PS50004">
    <property type="entry name" value="C2"/>
    <property type="match status" value="1"/>
</dbReference>
<dbReference type="GO" id="GO:0005543">
    <property type="term" value="F:phospholipid binding"/>
    <property type="evidence" value="ECO:0007669"/>
    <property type="project" value="InterPro"/>
</dbReference>
<feature type="compositionally biased region" description="Polar residues" evidence="7">
    <location>
        <begin position="1606"/>
        <end position="1622"/>
    </location>
</feature>
<feature type="compositionally biased region" description="Basic and acidic residues" evidence="7">
    <location>
        <begin position="1896"/>
        <end position="1912"/>
    </location>
</feature>
<feature type="compositionally biased region" description="Basic and acidic residues" evidence="7">
    <location>
        <begin position="60"/>
        <end position="80"/>
    </location>
</feature>
<feature type="compositionally biased region" description="Pro residues" evidence="7">
    <location>
        <begin position="1682"/>
        <end position="1699"/>
    </location>
</feature>
<reference evidence="12" key="1">
    <citation type="submission" date="2025-08" db="UniProtKB">
        <authorList>
            <consortium name="Ensembl"/>
        </authorList>
    </citation>
    <scope>IDENTIFICATION</scope>
</reference>
<evidence type="ECO:0000256" key="4">
    <source>
        <dbReference type="ARBA" id="ARBA00022771"/>
    </source>
</evidence>
<feature type="compositionally biased region" description="Basic and acidic residues" evidence="7">
    <location>
        <begin position="1842"/>
        <end position="1854"/>
    </location>
</feature>
<dbReference type="GO" id="GO:0061789">
    <property type="term" value="P:dense core granule priming"/>
    <property type="evidence" value="ECO:0007669"/>
    <property type="project" value="TreeGrafter"/>
</dbReference>
<feature type="region of interest" description="Disordered" evidence="7">
    <location>
        <begin position="47"/>
        <end position="94"/>
    </location>
</feature>
<evidence type="ECO:0000313" key="13">
    <source>
        <dbReference type="Proteomes" id="UP000694406"/>
    </source>
</evidence>
<dbReference type="GeneTree" id="ENSGT00940000155174"/>
<feature type="compositionally biased region" description="Polar residues" evidence="7">
    <location>
        <begin position="1413"/>
        <end position="1428"/>
    </location>
</feature>
<feature type="compositionally biased region" description="Basic and acidic residues" evidence="7">
    <location>
        <begin position="329"/>
        <end position="340"/>
    </location>
</feature>
<dbReference type="FunFam" id="2.60.40.150:FF:000002">
    <property type="entry name" value="Protein unc-13 homolog B"/>
    <property type="match status" value="1"/>
</dbReference>
<keyword evidence="3" id="KW-0677">Repeat</keyword>
<dbReference type="SMART" id="SM00239">
    <property type="entry name" value="C2"/>
    <property type="match status" value="1"/>
</dbReference>
<feature type="compositionally biased region" description="Basic and acidic residues" evidence="7">
    <location>
        <begin position="145"/>
        <end position="155"/>
    </location>
</feature>
<dbReference type="SMART" id="SM00109">
    <property type="entry name" value="C1"/>
    <property type="match status" value="1"/>
</dbReference>
<feature type="compositionally biased region" description="Low complexity" evidence="7">
    <location>
        <begin position="495"/>
        <end position="505"/>
    </location>
</feature>
<evidence type="ECO:0000256" key="3">
    <source>
        <dbReference type="ARBA" id="ARBA00022737"/>
    </source>
</evidence>
<feature type="region of interest" description="Disordered" evidence="7">
    <location>
        <begin position="1682"/>
        <end position="1707"/>
    </location>
</feature>
<evidence type="ECO:0000256" key="5">
    <source>
        <dbReference type="ARBA" id="ARBA00022833"/>
    </source>
</evidence>
<feature type="compositionally biased region" description="Basic and acidic residues" evidence="7">
    <location>
        <begin position="552"/>
        <end position="561"/>
    </location>
</feature>
<dbReference type="InterPro" id="IPR000008">
    <property type="entry name" value="C2_dom"/>
</dbReference>
<evidence type="ECO:0000256" key="2">
    <source>
        <dbReference type="ARBA" id="ARBA00022723"/>
    </source>
</evidence>
<protein>
    <submittedName>
        <fullName evidence="12">Uncharacterized protein</fullName>
    </submittedName>
</protein>
<dbReference type="GO" id="GO:0005516">
    <property type="term" value="F:calmodulin binding"/>
    <property type="evidence" value="ECO:0007669"/>
    <property type="project" value="TreeGrafter"/>
</dbReference>
<dbReference type="PANTHER" id="PTHR10480:SF8">
    <property type="entry name" value="PROTEIN UNC-13 HOMOLOG B"/>
    <property type="match status" value="1"/>
</dbReference>
<feature type="compositionally biased region" description="Basic and acidic residues" evidence="7">
    <location>
        <begin position="1493"/>
        <end position="1519"/>
    </location>
</feature>
<dbReference type="Gene3D" id="1.10.357.50">
    <property type="match status" value="1"/>
</dbReference>
<proteinExistence type="predicted"/>
<dbReference type="Pfam" id="PF06292">
    <property type="entry name" value="MUN"/>
    <property type="match status" value="1"/>
</dbReference>
<feature type="region of interest" description="Disordered" evidence="7">
    <location>
        <begin position="452"/>
        <end position="675"/>
    </location>
</feature>
<dbReference type="GO" id="GO:0030672">
    <property type="term" value="C:synaptic vesicle membrane"/>
    <property type="evidence" value="ECO:0007669"/>
    <property type="project" value="TreeGrafter"/>
</dbReference>
<feature type="compositionally biased region" description="Low complexity" evidence="7">
    <location>
        <begin position="1878"/>
        <end position="1887"/>
    </location>
</feature>
<dbReference type="PROSITE" id="PS51259">
    <property type="entry name" value="MHD2"/>
    <property type="match status" value="1"/>
</dbReference>
<evidence type="ECO:0000259" key="9">
    <source>
        <dbReference type="PROSITE" id="PS50081"/>
    </source>
</evidence>
<feature type="region of interest" description="Disordered" evidence="7">
    <location>
        <begin position="2397"/>
        <end position="2440"/>
    </location>
</feature>
<dbReference type="InterPro" id="IPR027080">
    <property type="entry name" value="Unc-13"/>
</dbReference>
<evidence type="ECO:0000256" key="1">
    <source>
        <dbReference type="ARBA" id="ARBA00022483"/>
    </source>
</evidence>
<dbReference type="PRINTS" id="PR00360">
    <property type="entry name" value="C2DOMAIN"/>
</dbReference>
<feature type="compositionally biased region" description="Low complexity" evidence="7">
    <location>
        <begin position="1545"/>
        <end position="1556"/>
    </location>
</feature>
<feature type="region of interest" description="Disordered" evidence="7">
    <location>
        <begin position="301"/>
        <end position="369"/>
    </location>
</feature>
<keyword evidence="5" id="KW-0862">Zinc</keyword>
<feature type="region of interest" description="Disordered" evidence="7">
    <location>
        <begin position="1227"/>
        <end position="1246"/>
    </location>
</feature>
<dbReference type="InterPro" id="IPR014770">
    <property type="entry name" value="Munc13_1"/>
</dbReference>
<feature type="domain" description="MHD2" evidence="11">
    <location>
        <begin position="3545"/>
        <end position="3646"/>
    </location>
</feature>
<organism evidence="12 13">
    <name type="scientific">Laticauda laticaudata</name>
    <name type="common">Blue-ringed sea krait</name>
    <name type="synonym">Blue-lipped sea krait</name>
    <dbReference type="NCBI Taxonomy" id="8630"/>
    <lineage>
        <taxon>Eukaryota</taxon>
        <taxon>Metazoa</taxon>
        <taxon>Chordata</taxon>
        <taxon>Craniata</taxon>
        <taxon>Vertebrata</taxon>
        <taxon>Euteleostomi</taxon>
        <taxon>Lepidosauria</taxon>
        <taxon>Squamata</taxon>
        <taxon>Bifurcata</taxon>
        <taxon>Unidentata</taxon>
        <taxon>Episquamata</taxon>
        <taxon>Toxicofera</taxon>
        <taxon>Serpentes</taxon>
        <taxon>Colubroidea</taxon>
        <taxon>Elapidae</taxon>
        <taxon>Laticaudinae</taxon>
        <taxon>Laticauda</taxon>
    </lineage>
</organism>
<dbReference type="CDD" id="cd04027">
    <property type="entry name" value="C2B_Munc13"/>
    <property type="match status" value="1"/>
</dbReference>
<feature type="domain" description="MHD1" evidence="10">
    <location>
        <begin position="3300"/>
        <end position="3443"/>
    </location>
</feature>
<dbReference type="GO" id="GO:0019992">
    <property type="term" value="F:diacylglycerol binding"/>
    <property type="evidence" value="ECO:0007669"/>
    <property type="project" value="InterPro"/>
</dbReference>